<feature type="transmembrane region" description="Helical" evidence="11">
    <location>
        <begin position="79"/>
        <end position="97"/>
    </location>
</feature>
<keyword evidence="6 11" id="KW-1133">Transmembrane helix</keyword>
<dbReference type="Proteomes" id="UP000650582">
    <property type="component" value="Unassembled WGS sequence"/>
</dbReference>
<evidence type="ECO:0000313" key="13">
    <source>
        <dbReference type="Proteomes" id="UP000650582"/>
    </source>
</evidence>
<dbReference type="GO" id="GO:0015250">
    <property type="term" value="F:water channel activity"/>
    <property type="evidence" value="ECO:0007669"/>
    <property type="project" value="TreeGrafter"/>
</dbReference>
<sequence>MSATIHAPFTQARIPDLPSVSYQSNHIFGSETMRTRSSSTDSHEKYDQPEHLTWAPQVESDESHEEITEFPNKWAKFRWQTMILIIFGTGVNCQVAISHYTGSSRSPGPKGEYLSVSFGWAIGAALGVWVSGGISGGHINPAVTLAQAVFRGFSWKKAPLYIAAQILGACAGASLVYANYYSGIDIYDGVIGVRNVQGSASLFITFPIAYLSNFQSFFSEALGTAVLLLVLAAITDKRNGPPPSGLVPLAVFITILGEGACLGMQTGYAINPARDLGPRLMCWIAGYGRELWTYRDQYWLHTPIAGPIVGAIVGTAIYDAFIFTGSESIFNRQDAATRRRRLDASTKPKVGISSDDQIV</sequence>
<evidence type="ECO:0000256" key="2">
    <source>
        <dbReference type="ARBA" id="ARBA00006175"/>
    </source>
</evidence>
<feature type="region of interest" description="Disordered" evidence="10">
    <location>
        <begin position="31"/>
        <end position="50"/>
    </location>
</feature>
<comment type="catalytic activity">
    <reaction evidence="8">
        <text>H2O(in) = H2O(out)</text>
        <dbReference type="Rhea" id="RHEA:29667"/>
        <dbReference type="ChEBI" id="CHEBI:15377"/>
    </reaction>
</comment>
<dbReference type="EMBL" id="JACYCC010000154">
    <property type="protein sequence ID" value="KAF8673108.1"/>
    <property type="molecule type" value="Genomic_DNA"/>
</dbReference>
<evidence type="ECO:0000256" key="4">
    <source>
        <dbReference type="ARBA" id="ARBA00022692"/>
    </source>
</evidence>
<dbReference type="FunFam" id="1.20.1080.10:FF:000027">
    <property type="entry name" value="MIP aquaporin"/>
    <property type="match status" value="1"/>
</dbReference>
<evidence type="ECO:0000256" key="9">
    <source>
        <dbReference type="RuleBase" id="RU000477"/>
    </source>
</evidence>
<evidence type="ECO:0000256" key="3">
    <source>
        <dbReference type="ARBA" id="ARBA00022448"/>
    </source>
</evidence>
<feature type="compositionally biased region" description="Basic and acidic residues" evidence="10">
    <location>
        <begin position="41"/>
        <end position="50"/>
    </location>
</feature>
<evidence type="ECO:0000256" key="7">
    <source>
        <dbReference type="ARBA" id="ARBA00023136"/>
    </source>
</evidence>
<dbReference type="SUPFAM" id="SSF81338">
    <property type="entry name" value="Aquaporin-like"/>
    <property type="match status" value="1"/>
</dbReference>
<feature type="transmembrane region" description="Helical" evidence="11">
    <location>
        <begin position="117"/>
        <end position="139"/>
    </location>
</feature>
<dbReference type="PRINTS" id="PR00783">
    <property type="entry name" value="MINTRINSICP"/>
</dbReference>
<keyword evidence="7 11" id="KW-0472">Membrane</keyword>
<evidence type="ECO:0000256" key="5">
    <source>
        <dbReference type="ARBA" id="ARBA00022737"/>
    </source>
</evidence>
<name>A0A8H7H4J5_9AGAM</name>
<dbReference type="InterPro" id="IPR022357">
    <property type="entry name" value="MIP_CS"/>
</dbReference>
<comment type="caution">
    <text evidence="12">The sequence shown here is derived from an EMBL/GenBank/DDBJ whole genome shotgun (WGS) entry which is preliminary data.</text>
</comment>
<dbReference type="InterPro" id="IPR023271">
    <property type="entry name" value="Aquaporin-like"/>
</dbReference>
<dbReference type="InterPro" id="IPR050363">
    <property type="entry name" value="MIP/Aquaporin"/>
</dbReference>
<gene>
    <name evidence="12" type="ORF">RHS04_07675</name>
</gene>
<keyword evidence="4 9" id="KW-0812">Transmembrane</keyword>
<keyword evidence="5" id="KW-0677">Repeat</keyword>
<dbReference type="PANTHER" id="PTHR43829">
    <property type="entry name" value="AQUAPORIN OR AQUAGLYCEROPORIN RELATED"/>
    <property type="match status" value="1"/>
</dbReference>
<organism evidence="12 13">
    <name type="scientific">Rhizoctonia solani</name>
    <dbReference type="NCBI Taxonomy" id="456999"/>
    <lineage>
        <taxon>Eukaryota</taxon>
        <taxon>Fungi</taxon>
        <taxon>Dikarya</taxon>
        <taxon>Basidiomycota</taxon>
        <taxon>Agaricomycotina</taxon>
        <taxon>Agaricomycetes</taxon>
        <taxon>Cantharellales</taxon>
        <taxon>Ceratobasidiaceae</taxon>
        <taxon>Rhizoctonia</taxon>
    </lineage>
</organism>
<dbReference type="PROSITE" id="PS00221">
    <property type="entry name" value="MIP"/>
    <property type="match status" value="1"/>
</dbReference>
<comment type="similarity">
    <text evidence="2 9">Belongs to the MIP/aquaporin (TC 1.A.8) family.</text>
</comment>
<evidence type="ECO:0000256" key="8">
    <source>
        <dbReference type="ARBA" id="ARBA00034651"/>
    </source>
</evidence>
<dbReference type="Gene3D" id="1.20.1080.10">
    <property type="entry name" value="Glycerol uptake facilitator protein"/>
    <property type="match status" value="1"/>
</dbReference>
<accession>A0A8H7H4J5</accession>
<dbReference type="CDD" id="cd00333">
    <property type="entry name" value="MIP"/>
    <property type="match status" value="1"/>
</dbReference>
<feature type="transmembrane region" description="Helical" evidence="11">
    <location>
        <begin position="304"/>
        <end position="323"/>
    </location>
</feature>
<protein>
    <submittedName>
        <fullName evidence="12">MIP aquaporin family</fullName>
    </submittedName>
</protein>
<feature type="transmembrane region" description="Helical" evidence="11">
    <location>
        <begin position="217"/>
        <end position="234"/>
    </location>
</feature>
<reference evidence="12" key="1">
    <citation type="submission" date="2020-09" db="EMBL/GenBank/DDBJ databases">
        <title>Comparative genome analyses of four rice-infecting Rhizoctonia solani isolates reveal extensive enrichment of homogalacturonan modification genes.</title>
        <authorList>
            <person name="Lee D.-Y."/>
            <person name="Jeon J."/>
            <person name="Kim K.-T."/>
            <person name="Cheong K."/>
            <person name="Song H."/>
            <person name="Choi G."/>
            <person name="Ko J."/>
            <person name="Opiyo S.O."/>
            <person name="Zuo S."/>
            <person name="Madhav S."/>
            <person name="Lee Y.-H."/>
            <person name="Wang G.-L."/>
        </authorList>
    </citation>
    <scope>NUCLEOTIDE SEQUENCE</scope>
    <source>
        <strain evidence="12">AG1-IA YN-7</strain>
    </source>
</reference>
<proteinExistence type="inferred from homology"/>
<evidence type="ECO:0000256" key="11">
    <source>
        <dbReference type="SAM" id="Phobius"/>
    </source>
</evidence>
<evidence type="ECO:0000256" key="6">
    <source>
        <dbReference type="ARBA" id="ARBA00022989"/>
    </source>
</evidence>
<evidence type="ECO:0000256" key="1">
    <source>
        <dbReference type="ARBA" id="ARBA00004141"/>
    </source>
</evidence>
<dbReference type="AlphaFoldDB" id="A0A8H7H4J5"/>
<feature type="transmembrane region" description="Helical" evidence="11">
    <location>
        <begin position="160"/>
        <end position="180"/>
    </location>
</feature>
<dbReference type="Pfam" id="PF00230">
    <property type="entry name" value="MIP"/>
    <property type="match status" value="1"/>
</dbReference>
<comment type="subcellular location">
    <subcellularLocation>
        <location evidence="1">Membrane</location>
        <topology evidence="1">Multi-pass membrane protein</topology>
    </subcellularLocation>
</comment>
<dbReference type="InterPro" id="IPR000425">
    <property type="entry name" value="MIP"/>
</dbReference>
<keyword evidence="3 9" id="KW-0813">Transport</keyword>
<evidence type="ECO:0000256" key="10">
    <source>
        <dbReference type="SAM" id="MobiDB-lite"/>
    </source>
</evidence>
<dbReference type="NCBIfam" id="TIGR00861">
    <property type="entry name" value="MIP"/>
    <property type="match status" value="1"/>
</dbReference>
<dbReference type="GO" id="GO:0015254">
    <property type="term" value="F:glycerol channel activity"/>
    <property type="evidence" value="ECO:0007669"/>
    <property type="project" value="TreeGrafter"/>
</dbReference>
<evidence type="ECO:0000313" key="12">
    <source>
        <dbReference type="EMBL" id="KAF8673108.1"/>
    </source>
</evidence>
<dbReference type="GO" id="GO:0005886">
    <property type="term" value="C:plasma membrane"/>
    <property type="evidence" value="ECO:0007669"/>
    <property type="project" value="TreeGrafter"/>
</dbReference>
<dbReference type="PRINTS" id="PR02019">
    <property type="entry name" value="AQUAPORIN7"/>
</dbReference>
<feature type="transmembrane region" description="Helical" evidence="11">
    <location>
        <begin position="246"/>
        <end position="270"/>
    </location>
</feature>
<dbReference type="PANTHER" id="PTHR43829:SF9">
    <property type="entry name" value="AQUAPORIN-9"/>
    <property type="match status" value="1"/>
</dbReference>